<dbReference type="Gene3D" id="3.40.50.300">
    <property type="entry name" value="P-loop containing nucleotide triphosphate hydrolases"/>
    <property type="match status" value="1"/>
</dbReference>
<dbReference type="AlphaFoldDB" id="A0A239D1S0"/>
<accession>A0A239D1S0</accession>
<dbReference type="InterPro" id="IPR003593">
    <property type="entry name" value="AAA+_ATPase"/>
</dbReference>
<dbReference type="PROSITE" id="PS00211">
    <property type="entry name" value="ABC_TRANSPORTER_1"/>
    <property type="match status" value="1"/>
</dbReference>
<sequence>MSESLNPNLQPEIVRNESGEHIVLSTDNLEPLHTPVVNAPIIQVRLLMKTYRTGEVDVHALNGIDLDVPRGQFLAIVGTSGSGKSTLFNILGGLAPPTSGTVKINGRDLAMMNSTERTDLRKRTVGFVFQKYNLLPTLTARQNIQIVRDIAGRPLDFDDQFKEVLEMLGIARRMDHKPRALSGGEQQRVAIARAIVNGPAILLADEPTGNLDTKNSDIVLTLLRDLNKRLGQTILMITHNPEAAAYADRTIQMRDGKIVG</sequence>
<comment type="similarity">
    <text evidence="4">Belongs to the ABC transporter superfamily. Macrolide exporter (TC 3.A.1.122) family.</text>
</comment>
<evidence type="ECO:0000313" key="6">
    <source>
        <dbReference type="EMBL" id="SNS25821.1"/>
    </source>
</evidence>
<dbReference type="GO" id="GO:0016887">
    <property type="term" value="F:ATP hydrolysis activity"/>
    <property type="evidence" value="ECO:0007669"/>
    <property type="project" value="InterPro"/>
</dbReference>
<dbReference type="OrthoDB" id="9791546at2"/>
<protein>
    <submittedName>
        <fullName evidence="6">Putative ABC transport system ATP-binding protein</fullName>
    </submittedName>
</protein>
<evidence type="ECO:0000256" key="4">
    <source>
        <dbReference type="ARBA" id="ARBA00038388"/>
    </source>
</evidence>
<dbReference type="CDD" id="cd03255">
    <property type="entry name" value="ABC_MJ0796_LolCDE_FtsE"/>
    <property type="match status" value="1"/>
</dbReference>
<evidence type="ECO:0000256" key="1">
    <source>
        <dbReference type="ARBA" id="ARBA00022448"/>
    </source>
</evidence>
<name>A0A239D1S0_9BACT</name>
<dbReference type="SMART" id="SM00382">
    <property type="entry name" value="AAA"/>
    <property type="match status" value="1"/>
</dbReference>
<dbReference type="GO" id="GO:0005886">
    <property type="term" value="C:plasma membrane"/>
    <property type="evidence" value="ECO:0007669"/>
    <property type="project" value="TreeGrafter"/>
</dbReference>
<dbReference type="SUPFAM" id="SSF52540">
    <property type="entry name" value="P-loop containing nucleoside triphosphate hydrolases"/>
    <property type="match status" value="1"/>
</dbReference>
<evidence type="ECO:0000259" key="5">
    <source>
        <dbReference type="PROSITE" id="PS50893"/>
    </source>
</evidence>
<keyword evidence="2" id="KW-0547">Nucleotide-binding</keyword>
<dbReference type="InterPro" id="IPR017911">
    <property type="entry name" value="MacB-like_ATP-bd"/>
</dbReference>
<proteinExistence type="inferred from homology"/>
<dbReference type="PANTHER" id="PTHR24220">
    <property type="entry name" value="IMPORT ATP-BINDING PROTEIN"/>
    <property type="match status" value="1"/>
</dbReference>
<dbReference type="PROSITE" id="PS50893">
    <property type="entry name" value="ABC_TRANSPORTER_2"/>
    <property type="match status" value="1"/>
</dbReference>
<evidence type="ECO:0000256" key="2">
    <source>
        <dbReference type="ARBA" id="ARBA00022741"/>
    </source>
</evidence>
<dbReference type="InterPro" id="IPR003439">
    <property type="entry name" value="ABC_transporter-like_ATP-bd"/>
</dbReference>
<evidence type="ECO:0000256" key="3">
    <source>
        <dbReference type="ARBA" id="ARBA00022840"/>
    </source>
</evidence>
<organism evidence="6 7">
    <name type="scientific">Granulicella rosea</name>
    <dbReference type="NCBI Taxonomy" id="474952"/>
    <lineage>
        <taxon>Bacteria</taxon>
        <taxon>Pseudomonadati</taxon>
        <taxon>Acidobacteriota</taxon>
        <taxon>Terriglobia</taxon>
        <taxon>Terriglobales</taxon>
        <taxon>Acidobacteriaceae</taxon>
        <taxon>Granulicella</taxon>
    </lineage>
</organism>
<reference evidence="6 7" key="1">
    <citation type="submission" date="2017-06" db="EMBL/GenBank/DDBJ databases">
        <authorList>
            <person name="Kim H.J."/>
            <person name="Triplett B.A."/>
        </authorList>
    </citation>
    <scope>NUCLEOTIDE SEQUENCE [LARGE SCALE GENOMIC DNA]</scope>
    <source>
        <strain evidence="6 7">DSM 18704</strain>
    </source>
</reference>
<keyword evidence="7" id="KW-1185">Reference proteome</keyword>
<feature type="domain" description="ABC transporter" evidence="5">
    <location>
        <begin position="42"/>
        <end position="259"/>
    </location>
</feature>
<keyword evidence="3 6" id="KW-0067">ATP-binding</keyword>
<dbReference type="InterPro" id="IPR017871">
    <property type="entry name" value="ABC_transporter-like_CS"/>
</dbReference>
<evidence type="ECO:0000313" key="7">
    <source>
        <dbReference type="Proteomes" id="UP000198356"/>
    </source>
</evidence>
<dbReference type="GO" id="GO:0005524">
    <property type="term" value="F:ATP binding"/>
    <property type="evidence" value="ECO:0007669"/>
    <property type="project" value="UniProtKB-KW"/>
</dbReference>
<dbReference type="InterPro" id="IPR015854">
    <property type="entry name" value="ABC_transpr_LolD-like"/>
</dbReference>
<dbReference type="PANTHER" id="PTHR24220:SF86">
    <property type="entry name" value="ABC TRANSPORTER ABCH.1"/>
    <property type="match status" value="1"/>
</dbReference>
<dbReference type="GO" id="GO:0098796">
    <property type="term" value="C:membrane protein complex"/>
    <property type="evidence" value="ECO:0007669"/>
    <property type="project" value="UniProtKB-ARBA"/>
</dbReference>
<dbReference type="Proteomes" id="UP000198356">
    <property type="component" value="Unassembled WGS sequence"/>
</dbReference>
<dbReference type="InterPro" id="IPR027417">
    <property type="entry name" value="P-loop_NTPase"/>
</dbReference>
<gene>
    <name evidence="6" type="ORF">SAMN05421770_101221</name>
</gene>
<keyword evidence="1" id="KW-0813">Transport</keyword>
<dbReference type="FunFam" id="3.40.50.300:FF:000032">
    <property type="entry name" value="Export ABC transporter ATP-binding protein"/>
    <property type="match status" value="1"/>
</dbReference>
<dbReference type="EMBL" id="FZOU01000001">
    <property type="protein sequence ID" value="SNS25821.1"/>
    <property type="molecule type" value="Genomic_DNA"/>
</dbReference>
<dbReference type="Pfam" id="PF00005">
    <property type="entry name" value="ABC_tran"/>
    <property type="match status" value="1"/>
</dbReference>
<dbReference type="GO" id="GO:0022857">
    <property type="term" value="F:transmembrane transporter activity"/>
    <property type="evidence" value="ECO:0007669"/>
    <property type="project" value="UniProtKB-ARBA"/>
</dbReference>